<comment type="caution">
    <text evidence="8">The sequence shown here is derived from an EMBL/GenBank/DDBJ whole genome shotgun (WGS) entry which is preliminary data.</text>
</comment>
<dbReference type="Pfam" id="PF00196">
    <property type="entry name" value="GerE"/>
    <property type="match status" value="1"/>
</dbReference>
<evidence type="ECO:0000256" key="2">
    <source>
        <dbReference type="ARBA" id="ARBA00023015"/>
    </source>
</evidence>
<reference evidence="8" key="2">
    <citation type="submission" date="2020-09" db="EMBL/GenBank/DDBJ databases">
        <authorList>
            <person name="Sun Q."/>
            <person name="Ohkuma M."/>
        </authorList>
    </citation>
    <scope>NUCLEOTIDE SEQUENCE</scope>
    <source>
        <strain evidence="8">JCM 19831</strain>
    </source>
</reference>
<dbReference type="PANTHER" id="PTHR43214:SF24">
    <property type="entry name" value="TRANSCRIPTIONAL REGULATORY PROTEIN NARL-RELATED"/>
    <property type="match status" value="1"/>
</dbReference>
<feature type="domain" description="HTH luxR-type" evidence="6">
    <location>
        <begin position="149"/>
        <end position="214"/>
    </location>
</feature>
<dbReference type="SUPFAM" id="SSF52172">
    <property type="entry name" value="CheY-like"/>
    <property type="match status" value="1"/>
</dbReference>
<evidence type="ECO:0000256" key="4">
    <source>
        <dbReference type="ARBA" id="ARBA00023163"/>
    </source>
</evidence>
<evidence type="ECO:0000259" key="7">
    <source>
        <dbReference type="PROSITE" id="PS50110"/>
    </source>
</evidence>
<dbReference type="Proteomes" id="UP000642070">
    <property type="component" value="Unassembled WGS sequence"/>
</dbReference>
<sequence length="216" mass="23556">MIGVLLVDDQDLIRIGLRTLLEHEDGFAVVGEAADGLAAVEEAVRVRPDVILMDIRMPGIDGLEATRRIVARPELEHTRVIVLTTFERDEYVFDAMRLGASGFLLKNTPPATLLDAIRTVVDGGALLAPSVTRTLIREFARHSPRTVTPHPNLDQLTEREREVVALVAQGLSNAEIAGRLVVSPATARTHVSRAMIKLAARDRAQLVVFAYQSGLA</sequence>
<dbReference type="InterPro" id="IPR001789">
    <property type="entry name" value="Sig_transdc_resp-reg_receiver"/>
</dbReference>
<evidence type="ECO:0000256" key="1">
    <source>
        <dbReference type="ARBA" id="ARBA00022553"/>
    </source>
</evidence>
<dbReference type="CDD" id="cd06170">
    <property type="entry name" value="LuxR_C_like"/>
    <property type="match status" value="1"/>
</dbReference>
<evidence type="ECO:0000256" key="3">
    <source>
        <dbReference type="ARBA" id="ARBA00023125"/>
    </source>
</evidence>
<keyword evidence="9" id="KW-1185">Reference proteome</keyword>
<dbReference type="GO" id="GO:0000160">
    <property type="term" value="P:phosphorelay signal transduction system"/>
    <property type="evidence" value="ECO:0007669"/>
    <property type="project" value="InterPro"/>
</dbReference>
<accession>A0A917WZA7</accession>
<dbReference type="CDD" id="cd17535">
    <property type="entry name" value="REC_NarL-like"/>
    <property type="match status" value="1"/>
</dbReference>
<dbReference type="Gene3D" id="3.40.50.2300">
    <property type="match status" value="1"/>
</dbReference>
<dbReference type="SMART" id="SM00421">
    <property type="entry name" value="HTH_LUXR"/>
    <property type="match status" value="1"/>
</dbReference>
<dbReference type="SMART" id="SM00448">
    <property type="entry name" value="REC"/>
    <property type="match status" value="1"/>
</dbReference>
<keyword evidence="2" id="KW-0805">Transcription regulation</keyword>
<dbReference type="PRINTS" id="PR00038">
    <property type="entry name" value="HTHLUXR"/>
</dbReference>
<evidence type="ECO:0000256" key="5">
    <source>
        <dbReference type="PROSITE-ProRule" id="PRU00169"/>
    </source>
</evidence>
<dbReference type="SUPFAM" id="SSF46894">
    <property type="entry name" value="C-terminal effector domain of the bipartite response regulators"/>
    <property type="match status" value="1"/>
</dbReference>
<dbReference type="Pfam" id="PF00072">
    <property type="entry name" value="Response_reg"/>
    <property type="match status" value="1"/>
</dbReference>
<evidence type="ECO:0000313" key="9">
    <source>
        <dbReference type="Proteomes" id="UP000642070"/>
    </source>
</evidence>
<proteinExistence type="predicted"/>
<feature type="modified residue" description="4-aspartylphosphate" evidence="5">
    <location>
        <position position="54"/>
    </location>
</feature>
<reference evidence="8" key="1">
    <citation type="journal article" date="2014" name="Int. J. Syst. Evol. Microbiol.">
        <title>Complete genome sequence of Corynebacterium casei LMG S-19264T (=DSM 44701T), isolated from a smear-ripened cheese.</title>
        <authorList>
            <consortium name="US DOE Joint Genome Institute (JGI-PGF)"/>
            <person name="Walter F."/>
            <person name="Albersmeier A."/>
            <person name="Kalinowski J."/>
            <person name="Ruckert C."/>
        </authorList>
    </citation>
    <scope>NUCLEOTIDE SEQUENCE</scope>
    <source>
        <strain evidence="8">JCM 19831</strain>
    </source>
</reference>
<dbReference type="GO" id="GO:0003677">
    <property type="term" value="F:DNA binding"/>
    <property type="evidence" value="ECO:0007669"/>
    <property type="project" value="UniProtKB-KW"/>
</dbReference>
<feature type="domain" description="Response regulatory" evidence="7">
    <location>
        <begin position="3"/>
        <end position="121"/>
    </location>
</feature>
<organism evidence="8 9">
    <name type="scientific">Dactylosporangium sucinum</name>
    <dbReference type="NCBI Taxonomy" id="1424081"/>
    <lineage>
        <taxon>Bacteria</taxon>
        <taxon>Bacillati</taxon>
        <taxon>Actinomycetota</taxon>
        <taxon>Actinomycetes</taxon>
        <taxon>Micromonosporales</taxon>
        <taxon>Micromonosporaceae</taxon>
        <taxon>Dactylosporangium</taxon>
    </lineage>
</organism>
<keyword evidence="1 5" id="KW-0597">Phosphoprotein</keyword>
<dbReference type="InterPro" id="IPR039420">
    <property type="entry name" value="WalR-like"/>
</dbReference>
<dbReference type="InterPro" id="IPR058245">
    <property type="entry name" value="NreC/VraR/RcsB-like_REC"/>
</dbReference>
<dbReference type="RefSeq" id="WP_190252550.1">
    <property type="nucleotide sequence ID" value="NZ_BMPI01000026.1"/>
</dbReference>
<dbReference type="InterPro" id="IPR000792">
    <property type="entry name" value="Tscrpt_reg_LuxR_C"/>
</dbReference>
<dbReference type="EMBL" id="BMPI01000026">
    <property type="protein sequence ID" value="GGM44073.1"/>
    <property type="molecule type" value="Genomic_DNA"/>
</dbReference>
<protein>
    <submittedName>
        <fullName evidence="8">DNA-binding response regulator</fullName>
    </submittedName>
</protein>
<keyword evidence="4" id="KW-0804">Transcription</keyword>
<dbReference type="PANTHER" id="PTHR43214">
    <property type="entry name" value="TWO-COMPONENT RESPONSE REGULATOR"/>
    <property type="match status" value="1"/>
</dbReference>
<gene>
    <name evidence="8" type="ORF">GCM10007977_052110</name>
</gene>
<dbReference type="InterPro" id="IPR016032">
    <property type="entry name" value="Sig_transdc_resp-reg_C-effctor"/>
</dbReference>
<dbReference type="AlphaFoldDB" id="A0A917WZA7"/>
<keyword evidence="3 8" id="KW-0238">DNA-binding</keyword>
<dbReference type="PROSITE" id="PS50110">
    <property type="entry name" value="RESPONSE_REGULATORY"/>
    <property type="match status" value="1"/>
</dbReference>
<evidence type="ECO:0000259" key="6">
    <source>
        <dbReference type="PROSITE" id="PS50043"/>
    </source>
</evidence>
<dbReference type="InterPro" id="IPR011006">
    <property type="entry name" value="CheY-like_superfamily"/>
</dbReference>
<dbReference type="GO" id="GO:0006355">
    <property type="term" value="P:regulation of DNA-templated transcription"/>
    <property type="evidence" value="ECO:0007669"/>
    <property type="project" value="InterPro"/>
</dbReference>
<dbReference type="PROSITE" id="PS50043">
    <property type="entry name" value="HTH_LUXR_2"/>
    <property type="match status" value="1"/>
</dbReference>
<evidence type="ECO:0000313" key="8">
    <source>
        <dbReference type="EMBL" id="GGM44073.1"/>
    </source>
</evidence>
<name>A0A917WZA7_9ACTN</name>